<organism evidence="1">
    <name type="scientific">Medicago truncatula</name>
    <name type="common">Barrel medic</name>
    <name type="synonym">Medicago tribuloides</name>
    <dbReference type="NCBI Taxonomy" id="3880"/>
    <lineage>
        <taxon>Eukaryota</taxon>
        <taxon>Viridiplantae</taxon>
        <taxon>Streptophyta</taxon>
        <taxon>Embryophyta</taxon>
        <taxon>Tracheophyta</taxon>
        <taxon>Spermatophyta</taxon>
        <taxon>Magnoliopsida</taxon>
        <taxon>eudicotyledons</taxon>
        <taxon>Gunneridae</taxon>
        <taxon>Pentapetalae</taxon>
        <taxon>rosids</taxon>
        <taxon>fabids</taxon>
        <taxon>Fabales</taxon>
        <taxon>Fabaceae</taxon>
        <taxon>Papilionoideae</taxon>
        <taxon>50 kb inversion clade</taxon>
        <taxon>NPAAA clade</taxon>
        <taxon>Hologalegina</taxon>
        <taxon>IRL clade</taxon>
        <taxon>Trifolieae</taxon>
        <taxon>Medicago</taxon>
    </lineage>
</organism>
<sequence>MFLRSSLASSSVSTITGGPPKLMWLYSNSFSLLNS</sequence>
<accession>I3T2P2</accession>
<proteinExistence type="evidence at transcript level"/>
<protein>
    <submittedName>
        <fullName evidence="1">Uncharacterized protein</fullName>
    </submittedName>
</protein>
<reference evidence="1" key="1">
    <citation type="submission" date="2012-05" db="EMBL/GenBank/DDBJ databases">
        <authorList>
            <person name="Krishnakumar V."/>
            <person name="Cheung F."/>
            <person name="Xiao Y."/>
            <person name="Chan A."/>
            <person name="Moskal W.A."/>
            <person name="Town C.D."/>
        </authorList>
    </citation>
    <scope>NUCLEOTIDE SEQUENCE</scope>
</reference>
<name>I3T2P2_MEDTR</name>
<evidence type="ECO:0000313" key="1">
    <source>
        <dbReference type="EMBL" id="AFK46784.1"/>
    </source>
</evidence>
<dbReference type="EMBL" id="BT146990">
    <property type="protein sequence ID" value="AFK46784.1"/>
    <property type="molecule type" value="mRNA"/>
</dbReference>
<dbReference type="AlphaFoldDB" id="I3T2P2"/>